<keyword evidence="9" id="KW-0408">Iron</keyword>
<dbReference type="RefSeq" id="XP_014160567.1">
    <property type="nucleotide sequence ID" value="XM_014305092.1"/>
</dbReference>
<evidence type="ECO:0000256" key="10">
    <source>
        <dbReference type="ARBA" id="ARBA00023136"/>
    </source>
</evidence>
<dbReference type="GO" id="GO:0046872">
    <property type="term" value="F:metal ion binding"/>
    <property type="evidence" value="ECO:0007669"/>
    <property type="project" value="UniProtKB-KW"/>
</dbReference>
<name>A0A0L0GCD5_9EUKA</name>
<keyword evidence="5 12" id="KW-0812">Transmembrane</keyword>
<comment type="subcellular location">
    <subcellularLocation>
        <location evidence="1">Cell membrane</location>
        <topology evidence="1">Multi-pass membrane protein</topology>
    </subcellularLocation>
</comment>
<dbReference type="GO" id="GO:0009055">
    <property type="term" value="F:electron transfer activity"/>
    <property type="evidence" value="ECO:0007669"/>
    <property type="project" value="InterPro"/>
</dbReference>
<evidence type="ECO:0000259" key="13">
    <source>
        <dbReference type="Pfam" id="PF01292"/>
    </source>
</evidence>
<feature type="transmembrane region" description="Helical" evidence="12">
    <location>
        <begin position="58"/>
        <end position="78"/>
    </location>
</feature>
<dbReference type="eggNOG" id="ENOG502S2FY">
    <property type="taxonomic scope" value="Eukaryota"/>
</dbReference>
<dbReference type="InterPro" id="IPR052168">
    <property type="entry name" value="Cytochrome_b561_oxidase"/>
</dbReference>
<dbReference type="PANTHER" id="PTHR30529">
    <property type="entry name" value="CYTOCHROME B561"/>
    <property type="match status" value="1"/>
</dbReference>
<dbReference type="EMBL" id="KQ241642">
    <property type="protein sequence ID" value="KNC86665.1"/>
    <property type="molecule type" value="Genomic_DNA"/>
</dbReference>
<evidence type="ECO:0000313" key="15">
    <source>
        <dbReference type="Proteomes" id="UP000054560"/>
    </source>
</evidence>
<dbReference type="SUPFAM" id="SSF81342">
    <property type="entry name" value="Transmembrane di-heme cytochromes"/>
    <property type="match status" value="1"/>
</dbReference>
<keyword evidence="2" id="KW-0813">Transport</keyword>
<protein>
    <recommendedName>
        <fullName evidence="13">Cytochrome b561 bacterial/Ni-hydrogenase domain-containing protein</fullName>
    </recommendedName>
</protein>
<dbReference type="InterPro" id="IPR016174">
    <property type="entry name" value="Di-haem_cyt_TM"/>
</dbReference>
<keyword evidence="10 12" id="KW-0472">Membrane</keyword>
<dbReference type="GO" id="GO:0020037">
    <property type="term" value="F:heme binding"/>
    <property type="evidence" value="ECO:0007669"/>
    <property type="project" value="TreeGrafter"/>
</dbReference>
<evidence type="ECO:0000256" key="8">
    <source>
        <dbReference type="ARBA" id="ARBA00022989"/>
    </source>
</evidence>
<keyword evidence="8 12" id="KW-1133">Transmembrane helix</keyword>
<dbReference type="Proteomes" id="UP000054560">
    <property type="component" value="Unassembled WGS sequence"/>
</dbReference>
<reference evidence="14 15" key="1">
    <citation type="submission" date="2011-02" db="EMBL/GenBank/DDBJ databases">
        <title>The Genome Sequence of Sphaeroforma arctica JP610.</title>
        <authorList>
            <consortium name="The Broad Institute Genome Sequencing Platform"/>
            <person name="Russ C."/>
            <person name="Cuomo C."/>
            <person name="Young S.K."/>
            <person name="Zeng Q."/>
            <person name="Gargeya S."/>
            <person name="Alvarado L."/>
            <person name="Berlin A."/>
            <person name="Chapman S.B."/>
            <person name="Chen Z."/>
            <person name="Freedman E."/>
            <person name="Gellesch M."/>
            <person name="Goldberg J."/>
            <person name="Griggs A."/>
            <person name="Gujja S."/>
            <person name="Heilman E."/>
            <person name="Heiman D."/>
            <person name="Howarth C."/>
            <person name="Mehta T."/>
            <person name="Neiman D."/>
            <person name="Pearson M."/>
            <person name="Roberts A."/>
            <person name="Saif S."/>
            <person name="Shea T."/>
            <person name="Shenoy N."/>
            <person name="Sisk P."/>
            <person name="Stolte C."/>
            <person name="Sykes S."/>
            <person name="White J."/>
            <person name="Yandava C."/>
            <person name="Burger G."/>
            <person name="Gray M.W."/>
            <person name="Holland P.W.H."/>
            <person name="King N."/>
            <person name="Lang F.B.F."/>
            <person name="Roger A.J."/>
            <person name="Ruiz-Trillo I."/>
            <person name="Haas B."/>
            <person name="Nusbaum C."/>
            <person name="Birren B."/>
        </authorList>
    </citation>
    <scope>NUCLEOTIDE SEQUENCE [LARGE SCALE GENOMIC DNA]</scope>
    <source>
        <strain evidence="14 15">JP610</strain>
    </source>
</reference>
<evidence type="ECO:0000256" key="6">
    <source>
        <dbReference type="ARBA" id="ARBA00022723"/>
    </source>
</evidence>
<dbReference type="GeneID" id="25901706"/>
<proteinExistence type="inferred from homology"/>
<evidence type="ECO:0000313" key="14">
    <source>
        <dbReference type="EMBL" id="KNC86665.1"/>
    </source>
</evidence>
<evidence type="ECO:0000256" key="12">
    <source>
        <dbReference type="SAM" id="Phobius"/>
    </source>
</evidence>
<keyword evidence="6" id="KW-0479">Metal-binding</keyword>
<keyword evidence="4" id="KW-0349">Heme</keyword>
<keyword evidence="7" id="KW-0249">Electron transport</keyword>
<keyword evidence="15" id="KW-1185">Reference proteome</keyword>
<gene>
    <name evidence="14" type="ORF">SARC_01202</name>
</gene>
<keyword evidence="3" id="KW-1003">Cell membrane</keyword>
<evidence type="ECO:0000256" key="3">
    <source>
        <dbReference type="ARBA" id="ARBA00022475"/>
    </source>
</evidence>
<evidence type="ECO:0000256" key="11">
    <source>
        <dbReference type="ARBA" id="ARBA00037975"/>
    </source>
</evidence>
<evidence type="ECO:0000256" key="1">
    <source>
        <dbReference type="ARBA" id="ARBA00004651"/>
    </source>
</evidence>
<feature type="domain" description="Cytochrome b561 bacterial/Ni-hydrogenase" evidence="13">
    <location>
        <begin position="52"/>
        <end position="207"/>
    </location>
</feature>
<accession>A0A0L0GCD5</accession>
<evidence type="ECO:0000256" key="4">
    <source>
        <dbReference type="ARBA" id="ARBA00022617"/>
    </source>
</evidence>
<comment type="similarity">
    <text evidence="11">Belongs to the cytochrome b561 family.</text>
</comment>
<dbReference type="OrthoDB" id="198925at2759"/>
<dbReference type="Pfam" id="PF01292">
    <property type="entry name" value="Ni_hydr_CYTB"/>
    <property type="match status" value="1"/>
</dbReference>
<feature type="transmembrane region" description="Helical" evidence="12">
    <location>
        <begin position="90"/>
        <end position="111"/>
    </location>
</feature>
<evidence type="ECO:0000256" key="9">
    <source>
        <dbReference type="ARBA" id="ARBA00023004"/>
    </source>
</evidence>
<dbReference type="AlphaFoldDB" id="A0A0L0GCD5"/>
<dbReference type="InterPro" id="IPR011577">
    <property type="entry name" value="Cyt_b561_bac/Ni-Hgenase"/>
</dbReference>
<organism evidence="14 15">
    <name type="scientific">Sphaeroforma arctica JP610</name>
    <dbReference type="NCBI Taxonomy" id="667725"/>
    <lineage>
        <taxon>Eukaryota</taxon>
        <taxon>Ichthyosporea</taxon>
        <taxon>Ichthyophonida</taxon>
        <taxon>Sphaeroforma</taxon>
    </lineage>
</organism>
<evidence type="ECO:0000256" key="5">
    <source>
        <dbReference type="ARBA" id="ARBA00022692"/>
    </source>
</evidence>
<evidence type="ECO:0000256" key="7">
    <source>
        <dbReference type="ARBA" id="ARBA00022982"/>
    </source>
</evidence>
<evidence type="ECO:0000256" key="2">
    <source>
        <dbReference type="ARBA" id="ARBA00022448"/>
    </source>
</evidence>
<dbReference type="GO" id="GO:0022904">
    <property type="term" value="P:respiratory electron transport chain"/>
    <property type="evidence" value="ECO:0007669"/>
    <property type="project" value="InterPro"/>
</dbReference>
<sequence>MLFPRLTAALGQCSRSVVHSKSYLKTIAFGRIAQRPMSAAAAPSAVPALTGYSKAMSYMHWLTVPAVLGCVGTVLYAQTLKGKPRGNMMFWHKSLGLLTGIIAAPRVAVMLTSRKPAAFNTNSIKAALAAATHYGLYGFLIIMPATGVAMGYYGGFGLPFFWTKLSGAAEADKSISGPAFKVHKFVGYYGKFLIPLHVGAAGFSFARGEAIFARINPFRAIA</sequence>
<feature type="transmembrane region" description="Helical" evidence="12">
    <location>
        <begin position="131"/>
        <end position="154"/>
    </location>
</feature>
<dbReference type="PANTHER" id="PTHR30529:SF1">
    <property type="entry name" value="CYTOCHROME B561 HOMOLOG 2"/>
    <property type="match status" value="1"/>
</dbReference>
<dbReference type="GO" id="GO:0005886">
    <property type="term" value="C:plasma membrane"/>
    <property type="evidence" value="ECO:0007669"/>
    <property type="project" value="UniProtKB-SubCell"/>
</dbReference>